<feature type="transmembrane region" description="Helical" evidence="1">
    <location>
        <begin position="122"/>
        <end position="144"/>
    </location>
</feature>
<reference evidence="2 3" key="1">
    <citation type="submission" date="2018-10" db="EMBL/GenBank/DDBJ databases">
        <title>Sphingobacterium sp. M05W1-28.</title>
        <authorList>
            <person name="Cai H."/>
        </authorList>
    </citation>
    <scope>NUCLEOTIDE SEQUENCE [LARGE SCALE GENOMIC DNA]</scope>
    <source>
        <strain evidence="2 3">M05W1-28</strain>
    </source>
</reference>
<dbReference type="OrthoDB" id="9789112at2"/>
<keyword evidence="1" id="KW-0472">Membrane</keyword>
<evidence type="ECO:0000313" key="2">
    <source>
        <dbReference type="EMBL" id="RKO69607.1"/>
    </source>
</evidence>
<feature type="transmembrane region" description="Helical" evidence="1">
    <location>
        <begin position="65"/>
        <end position="91"/>
    </location>
</feature>
<sequence length="196" mass="22101">MNVFENYPGYVVESRLINLYKANIVGFLFFAVFILLYGLPFYLLWDIKESFSLMKDNISNKASNAWWIYGLVVVAGVIIHELIHGIVFAFFAKYGFKSIKFGILWKMVTPYAHCKEPLPVRAYMLAVIMPFIIVGLLPGIYSIIIGSLPLLIFAILFSGAAAGDFMILNLIYKEDKANLVLDHPTEGGCFVLKKIT</sequence>
<gene>
    <name evidence="2" type="ORF">D7322_21690</name>
</gene>
<dbReference type="RefSeq" id="WP_121126304.1">
    <property type="nucleotide sequence ID" value="NZ_RBWS01000018.1"/>
</dbReference>
<dbReference type="Proteomes" id="UP000282423">
    <property type="component" value="Unassembled WGS sequence"/>
</dbReference>
<feature type="transmembrane region" description="Helical" evidence="1">
    <location>
        <begin position="150"/>
        <end position="172"/>
    </location>
</feature>
<proteinExistence type="predicted"/>
<dbReference type="Pfam" id="PF11667">
    <property type="entry name" value="DUF3267"/>
    <property type="match status" value="1"/>
</dbReference>
<organism evidence="2 3">
    <name type="scientific">Sphingobacterium puteale</name>
    <dbReference type="NCBI Taxonomy" id="2420510"/>
    <lineage>
        <taxon>Bacteria</taxon>
        <taxon>Pseudomonadati</taxon>
        <taxon>Bacteroidota</taxon>
        <taxon>Sphingobacteriia</taxon>
        <taxon>Sphingobacteriales</taxon>
        <taxon>Sphingobacteriaceae</taxon>
        <taxon>Sphingobacterium</taxon>
    </lineage>
</organism>
<evidence type="ECO:0000313" key="3">
    <source>
        <dbReference type="Proteomes" id="UP000282423"/>
    </source>
</evidence>
<keyword evidence="1" id="KW-0812">Transmembrane</keyword>
<keyword evidence="1" id="KW-1133">Transmembrane helix</keyword>
<protein>
    <submittedName>
        <fullName evidence="2">DUF3267 domain-containing protein</fullName>
    </submittedName>
</protein>
<dbReference type="InterPro" id="IPR021683">
    <property type="entry name" value="DUF3267"/>
</dbReference>
<dbReference type="AlphaFoldDB" id="A0A420VTL1"/>
<keyword evidence="3" id="KW-1185">Reference proteome</keyword>
<comment type="caution">
    <text evidence="2">The sequence shown here is derived from an EMBL/GenBank/DDBJ whole genome shotgun (WGS) entry which is preliminary data.</text>
</comment>
<name>A0A420VTL1_9SPHI</name>
<feature type="transmembrane region" description="Helical" evidence="1">
    <location>
        <begin position="24"/>
        <end position="45"/>
    </location>
</feature>
<dbReference type="EMBL" id="RBWS01000018">
    <property type="protein sequence ID" value="RKO69607.1"/>
    <property type="molecule type" value="Genomic_DNA"/>
</dbReference>
<accession>A0A420VTL1</accession>
<evidence type="ECO:0000256" key="1">
    <source>
        <dbReference type="SAM" id="Phobius"/>
    </source>
</evidence>